<dbReference type="NCBIfam" id="TIGR03461">
    <property type="entry name" value="pabC_Proteo"/>
    <property type="match status" value="1"/>
</dbReference>
<evidence type="ECO:0000313" key="14">
    <source>
        <dbReference type="Proteomes" id="UP001058602"/>
    </source>
</evidence>
<dbReference type="EMBL" id="CP102096">
    <property type="protein sequence ID" value="UUM31424.1"/>
    <property type="molecule type" value="Genomic_DNA"/>
</dbReference>
<dbReference type="InterPro" id="IPR017824">
    <property type="entry name" value="Aminodeoxychorismate_lyase_IV"/>
</dbReference>
<evidence type="ECO:0000256" key="5">
    <source>
        <dbReference type="ARBA" id="ARBA00022909"/>
    </source>
</evidence>
<keyword evidence="4 12" id="KW-0663">Pyridoxal phosphate</keyword>
<reference evidence="13" key="1">
    <citation type="submission" date="2022-07" db="EMBL/GenBank/DDBJ databases">
        <title>Complete genome of Vibrio japonicus strain JCM 31412T and phylogenomic assessment of the Nereis clade of the genus Vibrio.</title>
        <authorList>
            <person name="Shlafstein M.D."/>
            <person name="Emsley S.A."/>
            <person name="Ushijima B."/>
            <person name="Videau P."/>
            <person name="Saw J.H."/>
        </authorList>
    </citation>
    <scope>NUCLEOTIDE SEQUENCE</scope>
    <source>
        <strain evidence="13">JCM 31412</strain>
    </source>
</reference>
<dbReference type="PROSITE" id="PS00770">
    <property type="entry name" value="AA_TRANSFER_CLASS_4"/>
    <property type="match status" value="1"/>
</dbReference>
<evidence type="ECO:0000256" key="4">
    <source>
        <dbReference type="ARBA" id="ARBA00022898"/>
    </source>
</evidence>
<evidence type="ECO:0000313" key="13">
    <source>
        <dbReference type="EMBL" id="UUM31424.1"/>
    </source>
</evidence>
<evidence type="ECO:0000256" key="11">
    <source>
        <dbReference type="RuleBase" id="RU004106"/>
    </source>
</evidence>
<dbReference type="CDD" id="cd01559">
    <property type="entry name" value="ADCL_like"/>
    <property type="match status" value="1"/>
</dbReference>
<dbReference type="RefSeq" id="WP_257085146.1">
    <property type="nucleotide sequence ID" value="NZ_CP102096.1"/>
</dbReference>
<protein>
    <recommendedName>
        <fullName evidence="8 10">Aminodeoxychorismate lyase</fullName>
        <ecNumber evidence="8 10">4.1.3.38</ecNumber>
    </recommendedName>
</protein>
<dbReference type="InterPro" id="IPR050571">
    <property type="entry name" value="Class-IV_PLP-Dep_Aminotrnsfr"/>
</dbReference>
<dbReference type="NCBIfam" id="NF004761">
    <property type="entry name" value="PRK06092.1"/>
    <property type="match status" value="1"/>
</dbReference>
<comment type="similarity">
    <text evidence="2 11">Belongs to the class-IV pyridoxal-phosphate-dependent aminotransferase family.</text>
</comment>
<dbReference type="PANTHER" id="PTHR42743">
    <property type="entry name" value="AMINO-ACID AMINOTRANSFERASE"/>
    <property type="match status" value="1"/>
</dbReference>
<dbReference type="InterPro" id="IPR043132">
    <property type="entry name" value="BCAT-like_C"/>
</dbReference>
<dbReference type="InterPro" id="IPR043131">
    <property type="entry name" value="BCAT-like_N"/>
</dbReference>
<keyword evidence="14" id="KW-1185">Reference proteome</keyword>
<comment type="pathway">
    <text evidence="7">Cofactor biosynthesis; tetrahydrofolate biosynthesis; 4-aminobenzoate from chorismate: step 2/2.</text>
</comment>
<dbReference type="GO" id="GO:0008696">
    <property type="term" value="F:4-amino-4-deoxychorismate lyase activity"/>
    <property type="evidence" value="ECO:0007669"/>
    <property type="project" value="UniProtKB-EC"/>
</dbReference>
<evidence type="ECO:0000256" key="9">
    <source>
        <dbReference type="ARBA" id="ARBA00049529"/>
    </source>
</evidence>
<evidence type="ECO:0000256" key="7">
    <source>
        <dbReference type="ARBA" id="ARBA00035633"/>
    </source>
</evidence>
<organism evidence="13 14">
    <name type="scientific">Vibrio japonicus</name>
    <dbReference type="NCBI Taxonomy" id="1824638"/>
    <lineage>
        <taxon>Bacteria</taxon>
        <taxon>Pseudomonadati</taxon>
        <taxon>Pseudomonadota</taxon>
        <taxon>Gammaproteobacteria</taxon>
        <taxon>Vibrionales</taxon>
        <taxon>Vibrionaceae</taxon>
        <taxon>Vibrio</taxon>
    </lineage>
</organism>
<proteinExistence type="inferred from homology"/>
<dbReference type="InterPro" id="IPR001544">
    <property type="entry name" value="Aminotrans_IV"/>
</dbReference>
<accession>A0ABY5LHA1</accession>
<dbReference type="InterPro" id="IPR036038">
    <property type="entry name" value="Aminotransferase-like"/>
</dbReference>
<dbReference type="Gene3D" id="3.20.10.10">
    <property type="entry name" value="D-amino Acid Aminotransferase, subunit A, domain 2"/>
    <property type="match status" value="1"/>
</dbReference>
<dbReference type="Proteomes" id="UP001058602">
    <property type="component" value="Chromosome 1"/>
</dbReference>
<dbReference type="Pfam" id="PF01063">
    <property type="entry name" value="Aminotran_4"/>
    <property type="match status" value="1"/>
</dbReference>
<evidence type="ECO:0000256" key="12">
    <source>
        <dbReference type="RuleBase" id="RU004516"/>
    </source>
</evidence>
<keyword evidence="6 13" id="KW-0456">Lyase</keyword>
<comment type="subunit">
    <text evidence="3">Homodimer.</text>
</comment>
<sequence>MYWLNGQLTDSVSLSDRSFHYGDGCFTTMLTVDGKIEHWHKHIERMESCLCALGIEIPDWQMIEMWLAKAIESKGKAGVKLHISRGEGGRGYSPTQVTSPNVTISAFQFPVHYDQWSREGIELGICQKKLGINPMLAGHKHNNRLEQVLLKADIEQQGFSDGIALDYDGNVVETTMANVFWCIDGNLYTPKLSKAGVAGVMRRVVLERASNLDLKVYEGEFKLGELLTAEEVFVTNSILGIAPVTAIGKQRYSIGQITRRIQENPVS</sequence>
<dbReference type="PANTHER" id="PTHR42743:SF2">
    <property type="entry name" value="AMINODEOXYCHORISMATE LYASE"/>
    <property type="match status" value="1"/>
</dbReference>
<evidence type="ECO:0000256" key="10">
    <source>
        <dbReference type="NCBIfam" id="TIGR03461"/>
    </source>
</evidence>
<dbReference type="SUPFAM" id="SSF56752">
    <property type="entry name" value="D-aminoacid aminotransferase-like PLP-dependent enzymes"/>
    <property type="match status" value="1"/>
</dbReference>
<keyword evidence="5" id="KW-0289">Folate biosynthesis</keyword>
<evidence type="ECO:0000256" key="2">
    <source>
        <dbReference type="ARBA" id="ARBA00009320"/>
    </source>
</evidence>
<comment type="catalytic activity">
    <reaction evidence="9">
        <text>4-amino-4-deoxychorismate = 4-aminobenzoate + pyruvate + H(+)</text>
        <dbReference type="Rhea" id="RHEA:16201"/>
        <dbReference type="ChEBI" id="CHEBI:15361"/>
        <dbReference type="ChEBI" id="CHEBI:15378"/>
        <dbReference type="ChEBI" id="CHEBI:17836"/>
        <dbReference type="ChEBI" id="CHEBI:58406"/>
        <dbReference type="EC" id="4.1.3.38"/>
    </reaction>
</comment>
<evidence type="ECO:0000256" key="1">
    <source>
        <dbReference type="ARBA" id="ARBA00001933"/>
    </source>
</evidence>
<dbReference type="EC" id="4.1.3.38" evidence="8 10"/>
<name>A0ABY5LHA1_9VIBR</name>
<dbReference type="InterPro" id="IPR018300">
    <property type="entry name" value="Aminotrans_IV_CS"/>
</dbReference>
<dbReference type="Gene3D" id="3.30.470.10">
    <property type="match status" value="1"/>
</dbReference>
<evidence type="ECO:0000256" key="6">
    <source>
        <dbReference type="ARBA" id="ARBA00023239"/>
    </source>
</evidence>
<evidence type="ECO:0000256" key="8">
    <source>
        <dbReference type="ARBA" id="ARBA00035676"/>
    </source>
</evidence>
<evidence type="ECO:0000256" key="3">
    <source>
        <dbReference type="ARBA" id="ARBA00011738"/>
    </source>
</evidence>
<comment type="cofactor">
    <cofactor evidence="1 12">
        <name>pyridoxal 5'-phosphate</name>
        <dbReference type="ChEBI" id="CHEBI:597326"/>
    </cofactor>
</comment>
<gene>
    <name evidence="13" type="primary">pabC</name>
    <name evidence="13" type="ORF">NP165_04630</name>
</gene>